<name>A0A842CXG1_9LIST</name>
<dbReference type="Proteomes" id="UP000546806">
    <property type="component" value="Unassembled WGS sequence"/>
</dbReference>
<dbReference type="RefSeq" id="WP_185533663.1">
    <property type="nucleotide sequence ID" value="NZ_JAARWW010000005.1"/>
</dbReference>
<gene>
    <name evidence="1" type="ORF">HCA78_12795</name>
</gene>
<organism evidence="1 2">
    <name type="scientific">Listeria booriae</name>
    <dbReference type="NCBI Taxonomy" id="1552123"/>
    <lineage>
        <taxon>Bacteria</taxon>
        <taxon>Bacillati</taxon>
        <taxon>Bacillota</taxon>
        <taxon>Bacilli</taxon>
        <taxon>Bacillales</taxon>
        <taxon>Listeriaceae</taxon>
        <taxon>Listeria</taxon>
    </lineage>
</organism>
<evidence type="ECO:0000313" key="2">
    <source>
        <dbReference type="Proteomes" id="UP000546806"/>
    </source>
</evidence>
<reference evidence="1 2" key="1">
    <citation type="submission" date="2020-03" db="EMBL/GenBank/DDBJ databases">
        <title>Soil Listeria distribution.</title>
        <authorList>
            <person name="Liao J."/>
            <person name="Wiedmann M."/>
        </authorList>
    </citation>
    <scope>NUCLEOTIDE SEQUENCE [LARGE SCALE GENOMIC DNA]</scope>
    <source>
        <strain evidence="1 2">FSL L7-0435</strain>
    </source>
</reference>
<evidence type="ECO:0000313" key="1">
    <source>
        <dbReference type="EMBL" id="MBC2004654.1"/>
    </source>
</evidence>
<protein>
    <submittedName>
        <fullName evidence="1">Uncharacterized protein</fullName>
    </submittedName>
</protein>
<comment type="caution">
    <text evidence="1">The sequence shown here is derived from an EMBL/GenBank/DDBJ whole genome shotgun (WGS) entry which is preliminary data.</text>
</comment>
<proteinExistence type="predicted"/>
<accession>A0A842CXG1</accession>
<dbReference type="EMBL" id="JAARWW010000005">
    <property type="protein sequence ID" value="MBC2004654.1"/>
    <property type="molecule type" value="Genomic_DNA"/>
</dbReference>
<sequence>MTVSKLNFVRGCYKNIDDPIIKVSKDHLDYLFKLAQQQVDKSEQKTFWGIKDYKDVPTDEQYADRIVIFDGEETSYRDKQSFAEHLFAYYDVFLKELRTFIEQMSKKKEIDIEEFLYIVQLAGFFKSYYTVPVTEQDIIVNKVLFEDEAAAKLYIGKHCSHFSERAYPVPMTVGEW</sequence>
<dbReference type="AlphaFoldDB" id="A0A842CXG1"/>